<evidence type="ECO:0000313" key="1">
    <source>
        <dbReference type="EMBL" id="KAJ2977332.1"/>
    </source>
</evidence>
<reference evidence="1" key="1">
    <citation type="submission" date="2022-08" db="EMBL/GenBank/DDBJ databases">
        <title>Genome Sequence of Lecanicillium fungicola.</title>
        <authorList>
            <person name="Buettner E."/>
        </authorList>
    </citation>
    <scope>NUCLEOTIDE SEQUENCE</scope>
    <source>
        <strain evidence="1">Babe33</strain>
    </source>
</reference>
<sequence length="457" mass="49867">MDKEKSETVVGKVEDVFIEDVLAASEEERALVRHVDRILLPTLWFMYLFSYADRTNIGNAKISGMSKDLHLSSDQYSLSLVLFFIPYIIFQIPSILALSKTRPSVYLPIIMILWGVLTCLMAVVQNNRALYAVRFVTGALEAGFAPGVNLLLSTWYKKDEQAKRFSIFYSAAVLSGALGGIVAGAITGSLDGARGIAGWRWLFIVEGAGTIACALISAFFLPDYPATTKRFTERERQLAVERLIVDSGAVWTEDGPEVSALDALREALGNWRTWLFTVGYVAIGGSGTMSYFYPTLVAGLGYTSHMAQYMVVPIYSVAFVCVLITGYMNDLKPNHRGLVIASCLAVSMTCSIIICAVYNYTARYVLLVFLASALLSSNPLSLAYVSSSFASTSRDTRGVALAFINAAANFSQIYGAYLFPSKDAPKYLMGFGVISGLCAVGVAVYSTLHVLVRKYPL</sequence>
<dbReference type="EMBL" id="JANJQO010000482">
    <property type="protein sequence ID" value="KAJ2977332.1"/>
    <property type="molecule type" value="Genomic_DNA"/>
</dbReference>
<accession>A0ACC1NDD1</accession>
<organism evidence="1 2">
    <name type="scientific">Zarea fungicola</name>
    <dbReference type="NCBI Taxonomy" id="93591"/>
    <lineage>
        <taxon>Eukaryota</taxon>
        <taxon>Fungi</taxon>
        <taxon>Dikarya</taxon>
        <taxon>Ascomycota</taxon>
        <taxon>Pezizomycotina</taxon>
        <taxon>Sordariomycetes</taxon>
        <taxon>Hypocreomycetidae</taxon>
        <taxon>Hypocreales</taxon>
        <taxon>Cordycipitaceae</taxon>
        <taxon>Zarea</taxon>
    </lineage>
</organism>
<name>A0ACC1NDD1_9HYPO</name>
<gene>
    <name evidence="1" type="ORF">NQ176_g4434</name>
</gene>
<evidence type="ECO:0000313" key="2">
    <source>
        <dbReference type="Proteomes" id="UP001143910"/>
    </source>
</evidence>
<keyword evidence="2" id="KW-1185">Reference proteome</keyword>
<proteinExistence type="predicted"/>
<comment type="caution">
    <text evidence="1">The sequence shown here is derived from an EMBL/GenBank/DDBJ whole genome shotgun (WGS) entry which is preliminary data.</text>
</comment>
<protein>
    <submittedName>
        <fullName evidence="1">Uncharacterized protein</fullName>
    </submittedName>
</protein>
<dbReference type="Proteomes" id="UP001143910">
    <property type="component" value="Unassembled WGS sequence"/>
</dbReference>